<dbReference type="Proteomes" id="UP000192907">
    <property type="component" value="Unassembled WGS sequence"/>
</dbReference>
<protein>
    <submittedName>
        <fullName evidence="1">Uncharacterized protein</fullName>
    </submittedName>
</protein>
<dbReference type="AlphaFoldDB" id="A0A1Y6C191"/>
<dbReference type="STRING" id="1513793.SAMN06296036_111171"/>
<dbReference type="EMBL" id="FWZT01000011">
    <property type="protein sequence ID" value="SMF38537.1"/>
    <property type="molecule type" value="Genomic_DNA"/>
</dbReference>
<name>A0A1Y6C191_9BACT</name>
<keyword evidence="2" id="KW-1185">Reference proteome</keyword>
<accession>A0A1Y6C191</accession>
<reference evidence="2" key="1">
    <citation type="submission" date="2017-04" db="EMBL/GenBank/DDBJ databases">
        <authorList>
            <person name="Varghese N."/>
            <person name="Submissions S."/>
        </authorList>
    </citation>
    <scope>NUCLEOTIDE SEQUENCE [LARGE SCALE GENOMIC DNA]</scope>
    <source>
        <strain evidence="2">RKEM611</strain>
    </source>
</reference>
<organism evidence="1 2">
    <name type="scientific">Pseudobacteriovorax antillogorgiicola</name>
    <dbReference type="NCBI Taxonomy" id="1513793"/>
    <lineage>
        <taxon>Bacteria</taxon>
        <taxon>Pseudomonadati</taxon>
        <taxon>Bdellovibrionota</taxon>
        <taxon>Oligoflexia</taxon>
        <taxon>Oligoflexales</taxon>
        <taxon>Pseudobacteriovoracaceae</taxon>
        <taxon>Pseudobacteriovorax</taxon>
    </lineage>
</organism>
<evidence type="ECO:0000313" key="2">
    <source>
        <dbReference type="Proteomes" id="UP000192907"/>
    </source>
</evidence>
<sequence length="222" mass="25329">MLREAYKHALLLSLALIPACSGSLSQPTSKDYLSEEDHIVAAIEHYRSAFELEWQARSDEDDSANKQLRCNQSLDRSATASSSIDLFNSSTFCGALAQTKPYGTIAPYQLEFGTITYDFIMKPDTSAFRKGVRNVDQNLAHLSETFPQYFKKNDLRILITSNRNSIGMHKEALLLPWDMPKILQFKVILVALKTRSQWEGFDPNKFQDINHYWLSLEKEIGK</sequence>
<dbReference type="OrthoDB" id="9758209at2"/>
<evidence type="ECO:0000313" key="1">
    <source>
        <dbReference type="EMBL" id="SMF38537.1"/>
    </source>
</evidence>
<gene>
    <name evidence="1" type="ORF">SAMN06296036_111171</name>
</gene>
<proteinExistence type="predicted"/>
<dbReference type="RefSeq" id="WP_132319953.1">
    <property type="nucleotide sequence ID" value="NZ_SLZT01000011.1"/>
</dbReference>